<protein>
    <recommendedName>
        <fullName evidence="2">START domain-containing protein</fullName>
    </recommendedName>
</protein>
<evidence type="ECO:0000313" key="4">
    <source>
        <dbReference type="Proteomes" id="UP000311382"/>
    </source>
</evidence>
<dbReference type="InterPro" id="IPR002913">
    <property type="entry name" value="START_lipid-bd_dom"/>
</dbReference>
<feature type="compositionally biased region" description="Basic and acidic residues" evidence="1">
    <location>
        <begin position="557"/>
        <end position="568"/>
    </location>
</feature>
<feature type="region of interest" description="Disordered" evidence="1">
    <location>
        <begin position="297"/>
        <end position="316"/>
    </location>
</feature>
<feature type="region of interest" description="Disordered" evidence="1">
    <location>
        <begin position="85"/>
        <end position="132"/>
    </location>
</feature>
<dbReference type="OrthoDB" id="2535636at2759"/>
<feature type="region of interest" description="Disordered" evidence="1">
    <location>
        <begin position="1"/>
        <end position="53"/>
    </location>
</feature>
<comment type="caution">
    <text evidence="3">The sequence shown here is derived from an EMBL/GenBank/DDBJ whole genome shotgun (WGS) entry which is preliminary data.</text>
</comment>
<organism evidence="3 4">
    <name type="scientific">Rhodotorula diobovata</name>
    <dbReference type="NCBI Taxonomy" id="5288"/>
    <lineage>
        <taxon>Eukaryota</taxon>
        <taxon>Fungi</taxon>
        <taxon>Dikarya</taxon>
        <taxon>Basidiomycota</taxon>
        <taxon>Pucciniomycotina</taxon>
        <taxon>Microbotryomycetes</taxon>
        <taxon>Sporidiobolales</taxon>
        <taxon>Sporidiobolaceae</taxon>
        <taxon>Rhodotorula</taxon>
    </lineage>
</organism>
<evidence type="ECO:0000259" key="2">
    <source>
        <dbReference type="PROSITE" id="PS50848"/>
    </source>
</evidence>
<accession>A0A5C5FYJ8</accession>
<sequence>MLATPPIFAPVQPALFPPPSTSSSAGPVPIPFPADAAPVAGSRQSQDGHRHSRAAREALELGIIANLESHGWTYQETTQGVRIFHSSSQDPGARLDRSTRSAFSPTRSTASVAAGASTPRGQGGPGPASRGLRADEALPFFRGEGWIEGSWRREDVAATIMSLGARAVWDPRLDASKSQVVQHLNETDSLAHLSIRGNLVAPRDASLLSTTASDERADKQNITYVVATSVEDPLIPRSGQRTTIHVNGFALRSLPRPPDFEPPAPAPLPEASPPVRPAHRRTRSTASVLQSSSALLHTVPLPPLPGPEPGSPQQMQRPQLLGSATHIGTFATPQSPPPPASPQLLHTNSFYTSASSSYGASVSAGQGEPSGPYPRFPIGPAPFAAQPAPKRPSVSRPHFVGPGLAVTMVVRASAGMNLPQTTVNQLSVLLPLNIAAIGRFLGAHGFAPYIVRTCGGIKLREEEFDAQAGRYRTVFTVAREQDAREARIRFFGGAFGRGRFHVEVRHVEPEGWRLEFDVPPGPSQEGRLDMYKESEEVGGEGSGQWCGRLMVTLRGGAEDTDARQERRSSTASLLSPIDSDGPSRDPALQPGPLGGCTLVISPSATVPGLPVIVTISRSTSDSAALPLARMRGMSTALAQASQVALDDHYSLCDSVEDLLACMTEGEARAEMLLKGTKLVLSELDEARDREAASAAVAAAAAAFAKRGRRESSGSRTTATTMGTRRVGSSTRRGPADALAFDRPFSFPVPRRVVPPPTSSVDSPAQ</sequence>
<feature type="compositionally biased region" description="Pro residues" evidence="1">
    <location>
        <begin position="300"/>
        <end position="310"/>
    </location>
</feature>
<feature type="region of interest" description="Disordered" evidence="1">
    <location>
        <begin position="557"/>
        <end position="592"/>
    </location>
</feature>
<dbReference type="AlphaFoldDB" id="A0A5C5FYJ8"/>
<keyword evidence="4" id="KW-1185">Reference proteome</keyword>
<feature type="compositionally biased region" description="Pro residues" evidence="1">
    <location>
        <begin position="371"/>
        <end position="380"/>
    </location>
</feature>
<feature type="compositionally biased region" description="Low complexity" evidence="1">
    <location>
        <begin position="713"/>
        <end position="732"/>
    </location>
</feature>
<feature type="compositionally biased region" description="Low complexity" evidence="1">
    <location>
        <begin position="356"/>
        <end position="367"/>
    </location>
</feature>
<dbReference type="SUPFAM" id="SSF55961">
    <property type="entry name" value="Bet v1-like"/>
    <property type="match status" value="1"/>
</dbReference>
<dbReference type="EMBL" id="SOZI01000035">
    <property type="protein sequence ID" value="TNY21898.1"/>
    <property type="molecule type" value="Genomic_DNA"/>
</dbReference>
<evidence type="ECO:0000313" key="3">
    <source>
        <dbReference type="EMBL" id="TNY21898.1"/>
    </source>
</evidence>
<gene>
    <name evidence="3" type="ORF">DMC30DRAFT_179593</name>
</gene>
<feature type="compositionally biased region" description="Pro residues" evidence="1">
    <location>
        <begin position="255"/>
        <end position="276"/>
    </location>
</feature>
<feature type="region of interest" description="Disordered" evidence="1">
    <location>
        <begin position="706"/>
        <end position="765"/>
    </location>
</feature>
<dbReference type="Proteomes" id="UP000311382">
    <property type="component" value="Unassembled WGS sequence"/>
</dbReference>
<reference evidence="3 4" key="1">
    <citation type="submission" date="2019-03" db="EMBL/GenBank/DDBJ databases">
        <title>Rhodosporidium diobovatum UCD-FST 08-225 genome sequencing, assembly, and annotation.</title>
        <authorList>
            <person name="Fakankun I.U."/>
            <person name="Fristensky B."/>
            <person name="Levin D.B."/>
        </authorList>
    </citation>
    <scope>NUCLEOTIDE SEQUENCE [LARGE SCALE GENOMIC DNA]</scope>
    <source>
        <strain evidence="3 4">UCD-FST 08-225</strain>
    </source>
</reference>
<feature type="compositionally biased region" description="Polar residues" evidence="1">
    <location>
        <begin position="100"/>
        <end position="111"/>
    </location>
</feature>
<dbReference type="Gene3D" id="3.30.530.20">
    <property type="match status" value="1"/>
</dbReference>
<name>A0A5C5FYJ8_9BASI</name>
<feature type="domain" description="START" evidence="2">
    <location>
        <begin position="54"/>
        <end position="255"/>
    </location>
</feature>
<dbReference type="PROSITE" id="PS50848">
    <property type="entry name" value="START"/>
    <property type="match status" value="1"/>
</dbReference>
<feature type="compositionally biased region" description="Low complexity" evidence="1">
    <location>
        <begin position="740"/>
        <end position="751"/>
    </location>
</feature>
<evidence type="ECO:0000256" key="1">
    <source>
        <dbReference type="SAM" id="MobiDB-lite"/>
    </source>
</evidence>
<dbReference type="InterPro" id="IPR023393">
    <property type="entry name" value="START-like_dom_sf"/>
</dbReference>
<feature type="region of interest" description="Disordered" evidence="1">
    <location>
        <begin position="327"/>
        <end position="346"/>
    </location>
</feature>
<dbReference type="GO" id="GO:0008289">
    <property type="term" value="F:lipid binding"/>
    <property type="evidence" value="ECO:0007669"/>
    <property type="project" value="InterPro"/>
</dbReference>
<proteinExistence type="predicted"/>
<feature type="region of interest" description="Disordered" evidence="1">
    <location>
        <begin position="255"/>
        <end position="291"/>
    </location>
</feature>
<feature type="region of interest" description="Disordered" evidence="1">
    <location>
        <begin position="356"/>
        <end position="395"/>
    </location>
</feature>